<dbReference type="RefSeq" id="WP_036447810.1">
    <property type="nucleotide sequence ID" value="NZ_JACKVC010000009.1"/>
</dbReference>
<reference evidence="2" key="1">
    <citation type="submission" date="2020-07" db="EMBL/GenBank/DDBJ databases">
        <authorList>
            <person name="Pettersson B.M.F."/>
            <person name="Behra P.R.K."/>
            <person name="Ramesh M."/>
            <person name="Das S."/>
            <person name="Dasgupta S."/>
            <person name="Kirsebom L.A."/>
        </authorList>
    </citation>
    <scope>NUCLEOTIDE SEQUENCE</scope>
    <source>
        <strain evidence="2">DSM 44242</strain>
    </source>
</reference>
<evidence type="ECO:0000313" key="3">
    <source>
        <dbReference type="Proteomes" id="UP001141659"/>
    </source>
</evidence>
<feature type="transmembrane region" description="Helical" evidence="1">
    <location>
        <begin position="110"/>
        <end position="133"/>
    </location>
</feature>
<keyword evidence="1" id="KW-0472">Membrane</keyword>
<feature type="transmembrane region" description="Helical" evidence="1">
    <location>
        <begin position="154"/>
        <end position="172"/>
    </location>
</feature>
<feature type="transmembrane region" description="Helical" evidence="1">
    <location>
        <begin position="7"/>
        <end position="28"/>
    </location>
</feature>
<organism evidence="2 3">
    <name type="scientific">Mycolicibacterium porcinum</name>
    <dbReference type="NCBI Taxonomy" id="39693"/>
    <lineage>
        <taxon>Bacteria</taxon>
        <taxon>Bacillati</taxon>
        <taxon>Actinomycetota</taxon>
        <taxon>Actinomycetes</taxon>
        <taxon>Mycobacteriales</taxon>
        <taxon>Mycobacteriaceae</taxon>
        <taxon>Mycolicibacterium</taxon>
    </lineage>
</organism>
<dbReference type="Proteomes" id="UP001141659">
    <property type="component" value="Unassembled WGS sequence"/>
</dbReference>
<reference evidence="2" key="2">
    <citation type="journal article" date="2022" name="BMC Genomics">
        <title>Comparative genome analysis of mycobacteria focusing on tRNA and non-coding RNA.</title>
        <authorList>
            <person name="Behra P.R.K."/>
            <person name="Pettersson B.M.F."/>
            <person name="Ramesh M."/>
            <person name="Das S."/>
            <person name="Dasgupta S."/>
            <person name="Kirsebom L.A."/>
        </authorList>
    </citation>
    <scope>NUCLEOTIDE SEQUENCE</scope>
    <source>
        <strain evidence="2">DSM 44242</strain>
    </source>
</reference>
<dbReference type="EMBL" id="JACKVC010000009">
    <property type="protein sequence ID" value="MCV7387021.1"/>
    <property type="molecule type" value="Genomic_DNA"/>
</dbReference>
<feature type="transmembrane region" description="Helical" evidence="1">
    <location>
        <begin position="274"/>
        <end position="297"/>
    </location>
</feature>
<feature type="transmembrane region" description="Helical" evidence="1">
    <location>
        <begin position="208"/>
        <end position="227"/>
    </location>
</feature>
<name>A0AAW5SXD5_9MYCO</name>
<comment type="caution">
    <text evidence="2">The sequence shown here is derived from an EMBL/GenBank/DDBJ whole genome shotgun (WGS) entry which is preliminary data.</text>
</comment>
<feature type="transmembrane region" description="Helical" evidence="1">
    <location>
        <begin position="80"/>
        <end position="98"/>
    </location>
</feature>
<dbReference type="AlphaFoldDB" id="A0AAW5SXD5"/>
<sequence>MRPTALTTIVLTYICGLLGIVATLRALFVTWYTVGFGFGTDPVRFCHSILNLVLLAAVTTAFFAAAVLLGRGERRGRTPVIASSSMVIVLTLVEFAVWSGPGFTAWGDRGVLGVARWVWLALSFITLIVTLLTRDESPSAAQDPEVVEPRSGRAVTLLVAALAVAMAAFQLWQAKRQFDNSLLYIADLTDLLPTTPDATWTLSMIEPVAASAVAAAVLFIGAVLMCVGFPAARFIVIAGCILTVAQGIFGWTDLDRIFYQIGATELVTIFAPRTASVVVLTLTVPVVTAVLTAVAPVRAVRT</sequence>
<feature type="transmembrane region" description="Helical" evidence="1">
    <location>
        <begin position="48"/>
        <end position="68"/>
    </location>
</feature>
<evidence type="ECO:0000256" key="1">
    <source>
        <dbReference type="SAM" id="Phobius"/>
    </source>
</evidence>
<accession>A0AAW5SXD5</accession>
<keyword evidence="1" id="KW-0812">Transmembrane</keyword>
<evidence type="ECO:0000313" key="2">
    <source>
        <dbReference type="EMBL" id="MCV7387021.1"/>
    </source>
</evidence>
<gene>
    <name evidence="2" type="ORF">H5P34_03015</name>
</gene>
<feature type="transmembrane region" description="Helical" evidence="1">
    <location>
        <begin position="234"/>
        <end position="254"/>
    </location>
</feature>
<keyword evidence="1" id="KW-1133">Transmembrane helix</keyword>
<proteinExistence type="predicted"/>
<protein>
    <submittedName>
        <fullName evidence="2">Uncharacterized protein</fullName>
    </submittedName>
</protein>